<keyword evidence="2" id="KW-1185">Reference proteome</keyword>
<comment type="caution">
    <text evidence="1">The sequence shown here is derived from an EMBL/GenBank/DDBJ whole genome shotgun (WGS) entry which is preliminary data.</text>
</comment>
<dbReference type="EMBL" id="MKKU01000816">
    <property type="protein sequence ID" value="RNF01601.1"/>
    <property type="molecule type" value="Genomic_DNA"/>
</dbReference>
<dbReference type="GeneID" id="40322170"/>
<protein>
    <submittedName>
        <fullName evidence="1">Trans-sialidase</fullName>
    </submittedName>
</protein>
<dbReference type="Gene3D" id="2.120.10.10">
    <property type="match status" value="1"/>
</dbReference>
<evidence type="ECO:0000313" key="2">
    <source>
        <dbReference type="Proteomes" id="UP000284403"/>
    </source>
</evidence>
<proteinExistence type="predicted"/>
<dbReference type="Proteomes" id="UP000284403">
    <property type="component" value="Unassembled WGS sequence"/>
</dbReference>
<organism evidence="1 2">
    <name type="scientific">Trypanosoma conorhini</name>
    <dbReference type="NCBI Taxonomy" id="83891"/>
    <lineage>
        <taxon>Eukaryota</taxon>
        <taxon>Discoba</taxon>
        <taxon>Euglenozoa</taxon>
        <taxon>Kinetoplastea</taxon>
        <taxon>Metakinetoplastina</taxon>
        <taxon>Trypanosomatida</taxon>
        <taxon>Trypanosomatidae</taxon>
        <taxon>Trypanosoma</taxon>
    </lineage>
</organism>
<name>A0A3S5IQP8_9TRYP</name>
<evidence type="ECO:0000313" key="1">
    <source>
        <dbReference type="EMBL" id="RNF01601.1"/>
    </source>
</evidence>
<accession>A0A3S5IQP8</accession>
<dbReference type="RefSeq" id="XP_029224488.1">
    <property type="nucleotide sequence ID" value="XM_029375405.1"/>
</dbReference>
<reference evidence="1 2" key="1">
    <citation type="journal article" date="2018" name="BMC Genomics">
        <title>Genomic comparison of Trypanosoma conorhini and Trypanosoma rangeli to Trypanosoma cruzi strains of high and low virulence.</title>
        <authorList>
            <person name="Bradwell K.R."/>
            <person name="Koparde V.N."/>
            <person name="Matveyev A.V."/>
            <person name="Serrano M.G."/>
            <person name="Alves J.M."/>
            <person name="Parikh H."/>
            <person name="Huang B."/>
            <person name="Lee V."/>
            <person name="Espinosa-Alvarez O."/>
            <person name="Ortiz P.A."/>
            <person name="Costa-Martins A.G."/>
            <person name="Teixeira M.M."/>
            <person name="Buck G.A."/>
        </authorList>
    </citation>
    <scope>NUCLEOTIDE SEQUENCE [LARGE SCALE GENOMIC DNA]</scope>
    <source>
        <strain evidence="1 2">025E</strain>
    </source>
</reference>
<dbReference type="AlphaFoldDB" id="A0A3S5IQP8"/>
<sequence length="206" mass="21782">MPALVVGDHEKEGDHGVGAGIWAKYKAYGGDGKLAQDTTWAEATWTLQTVDERLAEEHTYAPPFGSKAVVKGDKMCIVVPATDAARGGVQSGLEPFAGRAAGPAAEGGGKQAPWEAPRSLKSTLAGKMTRHSWEVLFAALGAKALQLGRRRLSSLLWQLAAPPMRERAPAPSCAPTTVGAAGSFLRRLWLPRAVPVPRFLSGRGSF</sequence>
<gene>
    <name evidence="1" type="ORF">Tco025E_08559</name>
</gene>